<dbReference type="RefSeq" id="WP_349299729.1">
    <property type="nucleotide sequence ID" value="NZ_JBEDNQ010000008.1"/>
</dbReference>
<dbReference type="InterPro" id="IPR020845">
    <property type="entry name" value="AMP-binding_CS"/>
</dbReference>
<dbReference type="InterPro" id="IPR025110">
    <property type="entry name" value="AMP-bd_C"/>
</dbReference>
<comment type="caution">
    <text evidence="4">The sequence shown here is derived from an EMBL/GenBank/DDBJ whole genome shotgun (WGS) entry which is preliminary data.</text>
</comment>
<dbReference type="EMBL" id="JBEDNQ010000008">
    <property type="protein sequence ID" value="MEQ3552656.1"/>
    <property type="molecule type" value="Genomic_DNA"/>
</dbReference>
<name>A0ABV1KDW8_9PSEU</name>
<gene>
    <name evidence="4" type="ORF">WIS52_19465</name>
</gene>
<feature type="domain" description="AMP-dependent synthetase/ligase" evidence="2">
    <location>
        <begin position="13"/>
        <end position="380"/>
    </location>
</feature>
<dbReference type="Pfam" id="PF00501">
    <property type="entry name" value="AMP-binding"/>
    <property type="match status" value="1"/>
</dbReference>
<evidence type="ECO:0000259" key="3">
    <source>
        <dbReference type="Pfam" id="PF13193"/>
    </source>
</evidence>
<reference evidence="4 5" key="1">
    <citation type="submission" date="2024-03" db="EMBL/GenBank/DDBJ databases">
        <title>Draft genome sequence of Pseudonocardia nematodicida JCM 31783.</title>
        <authorList>
            <person name="Butdee W."/>
            <person name="Duangmal K."/>
        </authorList>
    </citation>
    <scope>NUCLEOTIDE SEQUENCE [LARGE SCALE GENOMIC DNA]</scope>
    <source>
        <strain evidence="4 5">JCM 31783</strain>
    </source>
</reference>
<dbReference type="Gene3D" id="3.40.50.12780">
    <property type="entry name" value="N-terminal domain of ligase-like"/>
    <property type="match status" value="1"/>
</dbReference>
<dbReference type="InterPro" id="IPR000873">
    <property type="entry name" value="AMP-dep_synth/lig_dom"/>
</dbReference>
<dbReference type="PANTHER" id="PTHR43767">
    <property type="entry name" value="LONG-CHAIN-FATTY-ACID--COA LIGASE"/>
    <property type="match status" value="1"/>
</dbReference>
<feature type="region of interest" description="Disordered" evidence="1">
    <location>
        <begin position="517"/>
        <end position="536"/>
    </location>
</feature>
<accession>A0ABV1KDW8</accession>
<dbReference type="PROSITE" id="PS00455">
    <property type="entry name" value="AMP_BINDING"/>
    <property type="match status" value="1"/>
</dbReference>
<evidence type="ECO:0000259" key="2">
    <source>
        <dbReference type="Pfam" id="PF00501"/>
    </source>
</evidence>
<evidence type="ECO:0000256" key="1">
    <source>
        <dbReference type="SAM" id="MobiDB-lite"/>
    </source>
</evidence>
<evidence type="ECO:0000313" key="4">
    <source>
        <dbReference type="EMBL" id="MEQ3552656.1"/>
    </source>
</evidence>
<dbReference type="Gene3D" id="3.30.300.30">
    <property type="match status" value="1"/>
</dbReference>
<dbReference type="InterPro" id="IPR042099">
    <property type="entry name" value="ANL_N_sf"/>
</dbReference>
<dbReference type="PANTHER" id="PTHR43767:SF1">
    <property type="entry name" value="NONRIBOSOMAL PEPTIDE SYNTHASE PES1 (EUROFUNG)-RELATED"/>
    <property type="match status" value="1"/>
</dbReference>
<feature type="domain" description="AMP-binding enzyme C-terminal" evidence="3">
    <location>
        <begin position="430"/>
        <end position="505"/>
    </location>
</feature>
<dbReference type="InterPro" id="IPR050237">
    <property type="entry name" value="ATP-dep_AMP-bd_enzyme"/>
</dbReference>
<keyword evidence="5" id="KW-1185">Reference proteome</keyword>
<proteinExistence type="predicted"/>
<dbReference type="Pfam" id="PF13193">
    <property type="entry name" value="AMP-binding_C"/>
    <property type="match status" value="1"/>
</dbReference>
<dbReference type="Proteomes" id="UP001494902">
    <property type="component" value="Unassembled WGS sequence"/>
</dbReference>
<organism evidence="4 5">
    <name type="scientific">Pseudonocardia nematodicida</name>
    <dbReference type="NCBI Taxonomy" id="1206997"/>
    <lineage>
        <taxon>Bacteria</taxon>
        <taxon>Bacillati</taxon>
        <taxon>Actinomycetota</taxon>
        <taxon>Actinomycetes</taxon>
        <taxon>Pseudonocardiales</taxon>
        <taxon>Pseudonocardiaceae</taxon>
        <taxon>Pseudonocardia</taxon>
    </lineage>
</organism>
<evidence type="ECO:0000313" key="5">
    <source>
        <dbReference type="Proteomes" id="UP001494902"/>
    </source>
</evidence>
<dbReference type="SUPFAM" id="SSF56801">
    <property type="entry name" value="Acetyl-CoA synthetase-like"/>
    <property type="match status" value="1"/>
</dbReference>
<dbReference type="InterPro" id="IPR045851">
    <property type="entry name" value="AMP-bd_C_sf"/>
</dbReference>
<protein>
    <submittedName>
        <fullName evidence="4">AMP-binding protein</fullName>
    </submittedName>
</protein>
<sequence>MPNAETTLPALLARKAAEQPDAPYVVSAETGVVWTYADADSDADRWAAALAGAGVREGQTVLIMLPPCTEAVAAWIGLARLRAMEVPINTGYLGQMLRYVIEDSEAGLMVAHAEHLPEIEKATAGTARTRTLQTIVVVGAEGALPHTAFHLVRAEDFLATAAGSTAVDPPTGRDIASIIYTSGTTGASKGVLVTWRQAELTATGIMPTDLFGSTDAFYSPFSMFHMSGKSPLYATALLGARVIMRRRFDTARFWDDIRTHGATTTILLGAMANFLWQQPEHPDDAGSPLRDALLLPLVGDVGGFARRFGLRVRTTFNMTETACCILSDVGDLANDTSCGRLRSGFQARVVDADDNELGPGELGELVLRADEPWTLMAGYWRKPEATAQAWRNLWFHTGDGFTRDADGNFYFVDRIKDAIRRRGENISSAEVEHEVNAHPDVLESAAVAVPSEHGEDEIKIVVVARPGATPTPEEIVGFLCSRVARFMVPRYVEIVESLPKTPTQKVRKVELRAAGISPATWDREAGQPRRRTPATS</sequence>